<feature type="non-terminal residue" evidence="2">
    <location>
        <position position="229"/>
    </location>
</feature>
<dbReference type="EMBL" id="BARS01052997">
    <property type="protein sequence ID" value="GAG47745.1"/>
    <property type="molecule type" value="Genomic_DNA"/>
</dbReference>
<dbReference type="Gene3D" id="3.30.110.120">
    <property type="match status" value="1"/>
</dbReference>
<evidence type="ECO:0000313" key="2">
    <source>
        <dbReference type="EMBL" id="GAG47745.1"/>
    </source>
</evidence>
<gene>
    <name evidence="2" type="ORF">S01H1_78713</name>
</gene>
<dbReference type="AlphaFoldDB" id="X0XWK0"/>
<feature type="non-terminal residue" evidence="2">
    <location>
        <position position="1"/>
    </location>
</feature>
<comment type="caution">
    <text evidence="2">The sequence shown here is derived from an EMBL/GenBank/DDBJ whole genome shotgun (WGS) entry which is preliminary data.</text>
</comment>
<organism evidence="2">
    <name type="scientific">marine sediment metagenome</name>
    <dbReference type="NCBI Taxonomy" id="412755"/>
    <lineage>
        <taxon>unclassified sequences</taxon>
        <taxon>metagenomes</taxon>
        <taxon>ecological metagenomes</taxon>
    </lineage>
</organism>
<evidence type="ECO:0000259" key="1">
    <source>
        <dbReference type="PROSITE" id="PS51163"/>
    </source>
</evidence>
<proteinExistence type="predicted"/>
<protein>
    <recommendedName>
        <fullName evidence="1">YrdC-like domain-containing protein</fullName>
    </recommendedName>
</protein>
<dbReference type="Gene3D" id="3.90.870.40">
    <property type="match status" value="1"/>
</dbReference>
<dbReference type="PANTHER" id="PTHR42959:SF1">
    <property type="entry name" value="CARBAMOYLTRANSFERASE HYPF"/>
    <property type="match status" value="1"/>
</dbReference>
<accession>X0XWK0</accession>
<dbReference type="InterPro" id="IPR051060">
    <property type="entry name" value="Carbamoyltrans_HypF-like"/>
</dbReference>
<dbReference type="GO" id="GO:0016743">
    <property type="term" value="F:carboxyl- or carbamoyltransferase activity"/>
    <property type="evidence" value="ECO:0007669"/>
    <property type="project" value="TreeGrafter"/>
</dbReference>
<dbReference type="GO" id="GO:0051604">
    <property type="term" value="P:protein maturation"/>
    <property type="evidence" value="ECO:0007669"/>
    <property type="project" value="TreeGrafter"/>
</dbReference>
<sequence length="229" mass="25525">VACGVCGPKIWLTDNEGKTITTQTNKTIIETASLLRAGKVVAIKGIGGFHLTVDALNNKAVKRLRERKKRDHKPFAMMADSIETINKYAIVDGLAEKLLMNPQSPIVLLPKRKNSAIAPSVAEGVKTFGFMLCYAPLHHMLFAQNIEVLVMTSGNISDEPLICKNEQALERLACVADAFLMHDREIYRQVDDSIVHFIEQEPVLLRRTRGYVPTPILIEENCRQDIFAA</sequence>
<dbReference type="Pfam" id="PF01300">
    <property type="entry name" value="Sua5_yciO_yrdC"/>
    <property type="match status" value="1"/>
</dbReference>
<dbReference type="GO" id="GO:0008270">
    <property type="term" value="F:zinc ion binding"/>
    <property type="evidence" value="ECO:0007669"/>
    <property type="project" value="TreeGrafter"/>
</dbReference>
<dbReference type="PANTHER" id="PTHR42959">
    <property type="entry name" value="CARBAMOYLTRANSFERASE"/>
    <property type="match status" value="1"/>
</dbReference>
<reference evidence="2" key="1">
    <citation type="journal article" date="2014" name="Front. Microbiol.">
        <title>High frequency of phylogenetically diverse reductive dehalogenase-homologous genes in deep subseafloor sedimentary metagenomes.</title>
        <authorList>
            <person name="Kawai M."/>
            <person name="Futagami T."/>
            <person name="Toyoda A."/>
            <person name="Takaki Y."/>
            <person name="Nishi S."/>
            <person name="Hori S."/>
            <person name="Arai W."/>
            <person name="Tsubouchi T."/>
            <person name="Morono Y."/>
            <person name="Uchiyama I."/>
            <person name="Ito T."/>
            <person name="Fujiyama A."/>
            <person name="Inagaki F."/>
            <person name="Takami H."/>
        </authorList>
    </citation>
    <scope>NUCLEOTIDE SEQUENCE</scope>
    <source>
        <strain evidence="2">Expedition CK06-06</strain>
    </source>
</reference>
<dbReference type="InterPro" id="IPR017945">
    <property type="entry name" value="DHBP_synth_RibB-like_a/b_dom"/>
</dbReference>
<dbReference type="InterPro" id="IPR006070">
    <property type="entry name" value="Sua5-like_dom"/>
</dbReference>
<name>X0XWK0_9ZZZZ</name>
<dbReference type="SUPFAM" id="SSF55821">
    <property type="entry name" value="YrdC/RibB"/>
    <property type="match status" value="1"/>
</dbReference>
<feature type="domain" description="YrdC-like" evidence="1">
    <location>
        <begin position="25"/>
        <end position="210"/>
    </location>
</feature>
<dbReference type="PROSITE" id="PS51163">
    <property type="entry name" value="YRDC"/>
    <property type="match status" value="1"/>
</dbReference>
<dbReference type="GO" id="GO:0003725">
    <property type="term" value="F:double-stranded RNA binding"/>
    <property type="evidence" value="ECO:0007669"/>
    <property type="project" value="InterPro"/>
</dbReference>